<dbReference type="AlphaFoldDB" id="A0AA88KSC9"/>
<evidence type="ECO:0000313" key="2">
    <source>
        <dbReference type="Proteomes" id="UP000816034"/>
    </source>
</evidence>
<dbReference type="Gene3D" id="3.40.50.450">
    <property type="match status" value="1"/>
</dbReference>
<evidence type="ECO:0000313" key="1">
    <source>
        <dbReference type="EMBL" id="KAG2393564.1"/>
    </source>
</evidence>
<sequence length="197" mass="22978">MSSFLVFEAPSHTPHPDLSRQLEQENSSHQHIEKSLFLAGGISGCGNWHRDVISNLHNKCEKLFQQQTSTWSSSHQQSHHDVAAITRKIKIYNPRREHFDVSDQSQSEIQIKWEHEYLHSVQAVSFWFCSETLCPITLYELGKISMMPNIKLFVGVHPQYQRKLDVEIQTQLVRPEVKIVYTIEDLCDQIFDLYLSQ</sequence>
<dbReference type="EMBL" id="PYSW02000002">
    <property type="protein sequence ID" value="KAG2393564.1"/>
    <property type="molecule type" value="Genomic_DNA"/>
</dbReference>
<keyword evidence="2" id="KW-1185">Reference proteome</keyword>
<comment type="caution">
    <text evidence="1">The sequence shown here is derived from an EMBL/GenBank/DDBJ whole genome shotgun (WGS) entry which is preliminary data.</text>
</comment>
<gene>
    <name evidence="1" type="ORF">C9374_007095</name>
</gene>
<accession>A0AA88KSC9</accession>
<organism evidence="1 2">
    <name type="scientific">Naegleria lovaniensis</name>
    <name type="common">Amoeba</name>
    <dbReference type="NCBI Taxonomy" id="51637"/>
    <lineage>
        <taxon>Eukaryota</taxon>
        <taxon>Discoba</taxon>
        <taxon>Heterolobosea</taxon>
        <taxon>Tetramitia</taxon>
        <taxon>Eutetramitia</taxon>
        <taxon>Vahlkampfiidae</taxon>
        <taxon>Naegleria</taxon>
    </lineage>
</organism>
<dbReference type="GeneID" id="68099549"/>
<name>A0AA88KSC9_NAELO</name>
<reference evidence="1 2" key="1">
    <citation type="journal article" date="2018" name="BMC Genomics">
        <title>The genome of Naegleria lovaniensis, the basis for a comparative approach to unravel pathogenicity factors of the human pathogenic amoeba N. fowleri.</title>
        <authorList>
            <person name="Liechti N."/>
            <person name="Schurch N."/>
            <person name="Bruggmann R."/>
            <person name="Wittwer M."/>
        </authorList>
    </citation>
    <scope>NUCLEOTIDE SEQUENCE [LARGE SCALE GENOMIC DNA]</scope>
    <source>
        <strain evidence="1 2">ATCC 30569</strain>
    </source>
</reference>
<dbReference type="InterPro" id="IPR039470">
    <property type="entry name" value="Nuc_deoxyri_tr2"/>
</dbReference>
<protein>
    <submittedName>
        <fullName evidence="1">Uncharacterized protein</fullName>
    </submittedName>
</protein>
<proteinExistence type="predicted"/>
<dbReference type="Pfam" id="PF15891">
    <property type="entry name" value="Nuc_deoxyri_tr2"/>
    <property type="match status" value="1"/>
</dbReference>
<dbReference type="Proteomes" id="UP000816034">
    <property type="component" value="Unassembled WGS sequence"/>
</dbReference>
<dbReference type="RefSeq" id="XP_044555458.1">
    <property type="nucleotide sequence ID" value="XM_044697028.1"/>
</dbReference>